<keyword evidence="3" id="KW-1185">Reference proteome</keyword>
<dbReference type="PANTHER" id="PTHR47260:SF1">
    <property type="entry name" value="UPF0644 PROTEIN PB2B4.06"/>
    <property type="match status" value="1"/>
</dbReference>
<dbReference type="InterPro" id="IPR029069">
    <property type="entry name" value="HotDog_dom_sf"/>
</dbReference>
<reference evidence="2 3" key="1">
    <citation type="journal article" date="2017" name="Mol. Biol. Evol.">
        <title>The 4-celled Tetrabaena socialis nuclear genome reveals the essential components for genetic control of cell number at the origin of multicellularity in the volvocine lineage.</title>
        <authorList>
            <person name="Featherston J."/>
            <person name="Arakaki Y."/>
            <person name="Hanschen E.R."/>
            <person name="Ferris P.J."/>
            <person name="Michod R.E."/>
            <person name="Olson B.J.S.C."/>
            <person name="Nozaki H."/>
            <person name="Durand P.M."/>
        </authorList>
    </citation>
    <scope>NUCLEOTIDE SEQUENCE [LARGE SCALE GENOMIC DNA]</scope>
    <source>
        <strain evidence="2 3">NIES-571</strain>
    </source>
</reference>
<dbReference type="Gene3D" id="3.10.129.10">
    <property type="entry name" value="Hotdog Thioesterase"/>
    <property type="match status" value="1"/>
</dbReference>
<evidence type="ECO:0000259" key="1">
    <source>
        <dbReference type="Pfam" id="PF03061"/>
    </source>
</evidence>
<comment type="caution">
    <text evidence="2">The sequence shown here is derived from an EMBL/GenBank/DDBJ whole genome shotgun (WGS) entry which is preliminary data.</text>
</comment>
<evidence type="ECO:0000313" key="3">
    <source>
        <dbReference type="Proteomes" id="UP000236333"/>
    </source>
</evidence>
<accession>A0A2J8ADS8</accession>
<evidence type="ECO:0000313" key="2">
    <source>
        <dbReference type="EMBL" id="PNH10681.1"/>
    </source>
</evidence>
<dbReference type="Pfam" id="PF03061">
    <property type="entry name" value="4HBT"/>
    <property type="match status" value="1"/>
</dbReference>
<proteinExistence type="predicted"/>
<dbReference type="SUPFAM" id="SSF54637">
    <property type="entry name" value="Thioesterase/thiol ester dehydrase-isomerase"/>
    <property type="match status" value="1"/>
</dbReference>
<protein>
    <recommendedName>
        <fullName evidence="1">Thioesterase domain-containing protein</fullName>
    </recommendedName>
</protein>
<organism evidence="2 3">
    <name type="scientific">Tetrabaena socialis</name>
    <dbReference type="NCBI Taxonomy" id="47790"/>
    <lineage>
        <taxon>Eukaryota</taxon>
        <taxon>Viridiplantae</taxon>
        <taxon>Chlorophyta</taxon>
        <taxon>core chlorophytes</taxon>
        <taxon>Chlorophyceae</taxon>
        <taxon>CS clade</taxon>
        <taxon>Chlamydomonadales</taxon>
        <taxon>Tetrabaenaceae</taxon>
        <taxon>Tetrabaena</taxon>
    </lineage>
</organism>
<name>A0A2J8ADS8_9CHLO</name>
<dbReference type="AlphaFoldDB" id="A0A2J8ADS8"/>
<dbReference type="EMBL" id="PGGS01000049">
    <property type="protein sequence ID" value="PNH10681.1"/>
    <property type="molecule type" value="Genomic_DNA"/>
</dbReference>
<sequence length="345" mass="35847">MASLFEVVDVPAHFPLKPDYSPPLLDDLTLASALTAIIQSLPDFFGSLPASARRLYVARGAPPPLAPVSWLRELESRPGCSLVLDRRGLTARGGLLPDDHLFKFLARKGLIRDNRVVWAPAGPPLASDRKQGHAHAHAHAVASTAAPAAAPTAAPAASPGPSPSTIPTVYNVYALSGAVCGHRGVVHGGLTSAIVDESFGYLLYLLASAAEAEGVAAAAAAAKRARPGAAQPLPQQQQQQGGDAHGLMAGLDLRTAMTAHLEVDYKRPLLAGSTVVCVTQVDRVEGRKVWLRAALMDRTPVGADAQSKLADGGEVAAPILYATGKALFVIPRPQGPSPQGTEVDV</sequence>
<dbReference type="InterPro" id="IPR006683">
    <property type="entry name" value="Thioestr_dom"/>
</dbReference>
<dbReference type="Proteomes" id="UP000236333">
    <property type="component" value="Unassembled WGS sequence"/>
</dbReference>
<gene>
    <name evidence="2" type="ORF">TSOC_002546</name>
</gene>
<dbReference type="OrthoDB" id="506431at2759"/>
<dbReference type="InterPro" id="IPR052061">
    <property type="entry name" value="PTE-AB_protein"/>
</dbReference>
<feature type="domain" description="Thioesterase" evidence="1">
    <location>
        <begin position="184"/>
        <end position="293"/>
    </location>
</feature>
<dbReference type="PANTHER" id="PTHR47260">
    <property type="entry name" value="UPF0644 PROTEIN PB2B4.06"/>
    <property type="match status" value="1"/>
</dbReference>